<keyword evidence="1" id="KW-0472">Membrane</keyword>
<proteinExistence type="predicted"/>
<dbReference type="PANTHER" id="PTHR34289:SF8">
    <property type="entry name" value="DUF819 DOMAIN-CONTAINING PROTEIN"/>
    <property type="match status" value="1"/>
</dbReference>
<dbReference type="EMBL" id="JADKCH010000004">
    <property type="protein sequence ID" value="MBK8572270.1"/>
    <property type="molecule type" value="Genomic_DNA"/>
</dbReference>
<feature type="transmembrane region" description="Helical" evidence="1">
    <location>
        <begin position="220"/>
        <end position="241"/>
    </location>
</feature>
<keyword evidence="1" id="KW-0812">Transmembrane</keyword>
<reference evidence="2 3" key="1">
    <citation type="submission" date="2020-10" db="EMBL/GenBank/DDBJ databases">
        <title>Connecting structure to function with the recovery of over 1000 high-quality activated sludge metagenome-assembled genomes encoding full-length rRNA genes using long-read sequencing.</title>
        <authorList>
            <person name="Singleton C.M."/>
            <person name="Petriglieri F."/>
            <person name="Kristensen J.M."/>
            <person name="Kirkegaard R.H."/>
            <person name="Michaelsen T.Y."/>
            <person name="Andersen M.H."/>
            <person name="Karst S.M."/>
            <person name="Dueholm M.S."/>
            <person name="Nielsen P.H."/>
            <person name="Albertsen M."/>
        </authorList>
    </citation>
    <scope>NUCLEOTIDE SEQUENCE [LARGE SCALE GENOMIC DNA]</scope>
    <source>
        <strain evidence="2">OdNE_18-Q3-R46-58_MAXAC.008</strain>
    </source>
</reference>
<feature type="transmembrane region" description="Helical" evidence="1">
    <location>
        <begin position="256"/>
        <end position="274"/>
    </location>
</feature>
<dbReference type="PANTHER" id="PTHR34289">
    <property type="entry name" value="PROTEIN, PUTATIVE (DUF819)-RELATED"/>
    <property type="match status" value="1"/>
</dbReference>
<feature type="transmembrane region" description="Helical" evidence="1">
    <location>
        <begin position="9"/>
        <end position="26"/>
    </location>
</feature>
<comment type="caution">
    <text evidence="2">The sequence shown here is derived from an EMBL/GenBank/DDBJ whole genome shotgun (WGS) entry which is preliminary data.</text>
</comment>
<feature type="transmembrane region" description="Helical" evidence="1">
    <location>
        <begin position="32"/>
        <end position="49"/>
    </location>
</feature>
<feature type="transmembrane region" description="Helical" evidence="1">
    <location>
        <begin position="163"/>
        <end position="181"/>
    </location>
</feature>
<dbReference type="Proteomes" id="UP000709959">
    <property type="component" value="Unassembled WGS sequence"/>
</dbReference>
<evidence type="ECO:0000313" key="2">
    <source>
        <dbReference type="EMBL" id="MBK8572270.1"/>
    </source>
</evidence>
<dbReference type="Pfam" id="PF05684">
    <property type="entry name" value="DUF819"/>
    <property type="match status" value="1"/>
</dbReference>
<feature type="transmembrane region" description="Helical" evidence="1">
    <location>
        <begin position="311"/>
        <end position="330"/>
    </location>
</feature>
<feature type="transmembrane region" description="Helical" evidence="1">
    <location>
        <begin position="61"/>
        <end position="81"/>
    </location>
</feature>
<feature type="transmembrane region" description="Helical" evidence="1">
    <location>
        <begin position="286"/>
        <end position="305"/>
    </location>
</feature>
<evidence type="ECO:0000313" key="3">
    <source>
        <dbReference type="Proteomes" id="UP000709959"/>
    </source>
</evidence>
<evidence type="ECO:0000256" key="1">
    <source>
        <dbReference type="SAM" id="Phobius"/>
    </source>
</evidence>
<keyword evidence="1" id="KW-1133">Transmembrane helix</keyword>
<dbReference type="InterPro" id="IPR008537">
    <property type="entry name" value="DUF819"/>
</dbReference>
<dbReference type="AlphaFoldDB" id="A0A936K6L1"/>
<feature type="transmembrane region" description="Helical" evidence="1">
    <location>
        <begin position="93"/>
        <end position="115"/>
    </location>
</feature>
<sequence>MTLIKPEDTWSLWAFLFAWAAVSIHLEQRYRWASAVSGCILALGGGLLFANMKVVPTASPVYDHVWSYVVPTAVPLLLFSADIRKIWRESGRALGAFHLSALGTVLGTILATVLLGHRIPEIGGISAMFSGSYIGGSVNYVAMSEAFRVSPGLINAGLVADNLLMALFFGVLTALPGFAFIRRRFPTPLMDRLEGQAAETSNPVASYWGRSEVSLKDLSAALACAITIVAVSVHCSGWISASTLPAVLKGLIGQKYLLITALTVGLASTFPRFFSGIRGAREIGTLLIYLFFVVIGVPASILSVIRESPILLAYAAIILVVNLLVTLGLGKLTGHDLETLLVASNANVGGPTTATAMAIGKGWNELVLPAILIGVWGYVIASYIGYYIGMNIRLLLW</sequence>
<gene>
    <name evidence="2" type="ORF">IPN91_06390</name>
</gene>
<feature type="transmembrane region" description="Helical" evidence="1">
    <location>
        <begin position="366"/>
        <end position="388"/>
    </location>
</feature>
<accession>A0A936K6L1</accession>
<organism evidence="2 3">
    <name type="scientific">Candidatus Geothrix odensensis</name>
    <dbReference type="NCBI Taxonomy" id="2954440"/>
    <lineage>
        <taxon>Bacteria</taxon>
        <taxon>Pseudomonadati</taxon>
        <taxon>Acidobacteriota</taxon>
        <taxon>Holophagae</taxon>
        <taxon>Holophagales</taxon>
        <taxon>Holophagaceae</taxon>
        <taxon>Geothrix</taxon>
    </lineage>
</organism>
<protein>
    <submittedName>
        <fullName evidence="2">DUF819 family protein</fullName>
    </submittedName>
</protein>
<name>A0A936K6L1_9BACT</name>